<dbReference type="AlphaFoldDB" id="A0A8X8CPI4"/>
<reference evidence="1" key="1">
    <citation type="journal article" date="2020" name="bioRxiv">
        <title>Hybrid origin of Populus tomentosa Carr. identified through genome sequencing and phylogenomic analysis.</title>
        <authorList>
            <person name="An X."/>
            <person name="Gao K."/>
            <person name="Chen Z."/>
            <person name="Li J."/>
            <person name="Yang X."/>
            <person name="Yang X."/>
            <person name="Zhou J."/>
            <person name="Guo T."/>
            <person name="Zhao T."/>
            <person name="Huang S."/>
            <person name="Miao D."/>
            <person name="Khan W.U."/>
            <person name="Rao P."/>
            <person name="Ye M."/>
            <person name="Lei B."/>
            <person name="Liao W."/>
            <person name="Wang J."/>
            <person name="Ji L."/>
            <person name="Li Y."/>
            <person name="Guo B."/>
            <person name="Mustafa N.S."/>
            <person name="Li S."/>
            <person name="Yun Q."/>
            <person name="Keller S.R."/>
            <person name="Mao J."/>
            <person name="Zhang R."/>
            <person name="Strauss S.H."/>
        </authorList>
    </citation>
    <scope>NUCLEOTIDE SEQUENCE</scope>
    <source>
        <strain evidence="1">GM15</strain>
        <tissue evidence="1">Leaf</tissue>
    </source>
</reference>
<proteinExistence type="predicted"/>
<evidence type="ECO:0000313" key="2">
    <source>
        <dbReference type="Proteomes" id="UP000886885"/>
    </source>
</evidence>
<gene>
    <name evidence="1" type="ORF">POTOM_034847</name>
</gene>
<dbReference type="Proteomes" id="UP000886885">
    <property type="component" value="Chromosome 9D"/>
</dbReference>
<dbReference type="EMBL" id="JAAWWB010000018">
    <property type="protein sequence ID" value="KAG6761619.1"/>
    <property type="molecule type" value="Genomic_DNA"/>
</dbReference>
<keyword evidence="2" id="KW-1185">Reference proteome</keyword>
<accession>A0A8X8CPI4</accession>
<comment type="caution">
    <text evidence="1">The sequence shown here is derived from an EMBL/GenBank/DDBJ whole genome shotgun (WGS) entry which is preliminary data.</text>
</comment>
<name>A0A8X8CPI4_POPTO</name>
<organism evidence="1 2">
    <name type="scientific">Populus tomentosa</name>
    <name type="common">Chinese white poplar</name>
    <dbReference type="NCBI Taxonomy" id="118781"/>
    <lineage>
        <taxon>Eukaryota</taxon>
        <taxon>Viridiplantae</taxon>
        <taxon>Streptophyta</taxon>
        <taxon>Embryophyta</taxon>
        <taxon>Tracheophyta</taxon>
        <taxon>Spermatophyta</taxon>
        <taxon>Magnoliopsida</taxon>
        <taxon>eudicotyledons</taxon>
        <taxon>Gunneridae</taxon>
        <taxon>Pentapetalae</taxon>
        <taxon>rosids</taxon>
        <taxon>fabids</taxon>
        <taxon>Malpighiales</taxon>
        <taxon>Salicaceae</taxon>
        <taxon>Saliceae</taxon>
        <taxon>Populus</taxon>
    </lineage>
</organism>
<sequence length="94" mass="10533">MGFRLSAITRAKQILQLSPSAASQLASNVPKGCLAVYVGEIHKKRFIIPGTQLLGNFKRLVLSYVHGREILRKFNFKSFNDDKLTPIPLADCKF</sequence>
<evidence type="ECO:0000313" key="1">
    <source>
        <dbReference type="EMBL" id="KAG6761619.1"/>
    </source>
</evidence>
<protein>
    <submittedName>
        <fullName evidence="1">Uncharacterized protein</fullName>
    </submittedName>
</protein>